<dbReference type="PROSITE" id="PS50110">
    <property type="entry name" value="RESPONSE_REGULATORY"/>
    <property type="match status" value="1"/>
</dbReference>
<feature type="region of interest" description="Disordered" evidence="4">
    <location>
        <begin position="1"/>
        <end position="22"/>
    </location>
</feature>
<dbReference type="RefSeq" id="WP_425495449.1">
    <property type="nucleotide sequence ID" value="NZ_CABPSF010000001.1"/>
</dbReference>
<dbReference type="Gene3D" id="3.40.50.2300">
    <property type="match status" value="1"/>
</dbReference>
<protein>
    <recommendedName>
        <fullName evidence="1">diguanylate cyclase</fullName>
        <ecNumber evidence="1">2.7.7.65</ecNumber>
    </recommendedName>
</protein>
<feature type="domain" description="Response regulatory" evidence="5">
    <location>
        <begin position="28"/>
        <end position="145"/>
    </location>
</feature>
<dbReference type="InterPro" id="IPR043128">
    <property type="entry name" value="Rev_trsase/Diguanyl_cyclase"/>
</dbReference>
<evidence type="ECO:0000313" key="8">
    <source>
        <dbReference type="Proteomes" id="UP000333828"/>
    </source>
</evidence>
<dbReference type="InterPro" id="IPR001789">
    <property type="entry name" value="Sig_transdc_resp-reg_receiver"/>
</dbReference>
<comment type="catalytic activity">
    <reaction evidence="2">
        <text>2 GTP = 3',3'-c-di-GMP + 2 diphosphate</text>
        <dbReference type="Rhea" id="RHEA:24898"/>
        <dbReference type="ChEBI" id="CHEBI:33019"/>
        <dbReference type="ChEBI" id="CHEBI:37565"/>
        <dbReference type="ChEBI" id="CHEBI:58805"/>
        <dbReference type="EC" id="2.7.7.65"/>
    </reaction>
</comment>
<evidence type="ECO:0000256" key="3">
    <source>
        <dbReference type="PROSITE-ProRule" id="PRU00169"/>
    </source>
</evidence>
<dbReference type="NCBIfam" id="TIGR00254">
    <property type="entry name" value="GGDEF"/>
    <property type="match status" value="1"/>
</dbReference>
<dbReference type="SMART" id="SM00448">
    <property type="entry name" value="REC"/>
    <property type="match status" value="1"/>
</dbReference>
<dbReference type="PROSITE" id="PS50887">
    <property type="entry name" value="GGDEF"/>
    <property type="match status" value="1"/>
</dbReference>
<dbReference type="EMBL" id="CABPSI010000001">
    <property type="protein sequence ID" value="VVD67383.1"/>
    <property type="molecule type" value="Genomic_DNA"/>
</dbReference>
<dbReference type="InterPro" id="IPR029787">
    <property type="entry name" value="Nucleotide_cyclase"/>
</dbReference>
<dbReference type="FunFam" id="3.30.70.270:FF:000001">
    <property type="entry name" value="Diguanylate cyclase domain protein"/>
    <property type="match status" value="1"/>
</dbReference>
<evidence type="ECO:0000313" key="7">
    <source>
        <dbReference type="EMBL" id="VVD67383.1"/>
    </source>
</evidence>
<dbReference type="PANTHER" id="PTHR45138:SF9">
    <property type="entry name" value="DIGUANYLATE CYCLASE DGCM-RELATED"/>
    <property type="match status" value="1"/>
</dbReference>
<feature type="domain" description="GGDEF" evidence="6">
    <location>
        <begin position="209"/>
        <end position="346"/>
    </location>
</feature>
<dbReference type="SUPFAM" id="SSF55073">
    <property type="entry name" value="Nucleotide cyclase"/>
    <property type="match status" value="1"/>
</dbReference>
<dbReference type="Proteomes" id="UP000333828">
    <property type="component" value="Unassembled WGS sequence"/>
</dbReference>
<dbReference type="SMART" id="SM00267">
    <property type="entry name" value="GGDEF"/>
    <property type="match status" value="1"/>
</dbReference>
<dbReference type="AlphaFoldDB" id="A0A5E4RWP8"/>
<accession>A0A5E4RWP8</accession>
<dbReference type="GO" id="GO:0005886">
    <property type="term" value="C:plasma membrane"/>
    <property type="evidence" value="ECO:0007669"/>
    <property type="project" value="TreeGrafter"/>
</dbReference>
<evidence type="ECO:0000256" key="1">
    <source>
        <dbReference type="ARBA" id="ARBA00012528"/>
    </source>
</evidence>
<evidence type="ECO:0000259" key="6">
    <source>
        <dbReference type="PROSITE" id="PS50887"/>
    </source>
</evidence>
<dbReference type="InterPro" id="IPR050469">
    <property type="entry name" value="Diguanylate_Cyclase"/>
</dbReference>
<dbReference type="CDD" id="cd01949">
    <property type="entry name" value="GGDEF"/>
    <property type="match status" value="1"/>
</dbReference>
<dbReference type="GO" id="GO:0000160">
    <property type="term" value="P:phosphorelay signal transduction system"/>
    <property type="evidence" value="ECO:0007669"/>
    <property type="project" value="InterPro"/>
</dbReference>
<dbReference type="GO" id="GO:0043709">
    <property type="term" value="P:cell adhesion involved in single-species biofilm formation"/>
    <property type="evidence" value="ECO:0007669"/>
    <property type="project" value="TreeGrafter"/>
</dbReference>
<keyword evidence="8" id="KW-1185">Reference proteome</keyword>
<sequence>MTTTPRQPTPPAALPTGSESSLNDSSAMVLLVDDQAMVGEAIRRALAGEANIDFHYCSNPDEALRVAEQTRPTVILQDLVMPGTDGLSLVRQYRSSPLTRDIPIIVLSTKEESTIKREAFAAGANDYLVKLPDTIELVARLRYHSRSYMNLLQRDEAYRALRESQQQLLETNLELQRLTHSDGLTGLANRRYFDEYFGAEWRRALREQRELALLMIDVDNFKIYNDTYGHIAGDDVLRRVAQTLADSATRPADLAARFGGEEFVMVLPNTSSAGAAIIAEKVRAQIDAMGIPHVGSANGRNVTISLGGAALVPRTHMASTSLIESADLALYRAKQQGKNRVEMQPGVA</sequence>
<dbReference type="PANTHER" id="PTHR45138">
    <property type="entry name" value="REGULATORY COMPONENTS OF SENSORY TRANSDUCTION SYSTEM"/>
    <property type="match status" value="1"/>
</dbReference>
<reference evidence="7 8" key="1">
    <citation type="submission" date="2019-08" db="EMBL/GenBank/DDBJ databases">
        <authorList>
            <person name="Peeters C."/>
        </authorList>
    </citation>
    <scope>NUCLEOTIDE SEQUENCE [LARGE SCALE GENOMIC DNA]</scope>
    <source>
        <strain evidence="7 8">LMG 31115</strain>
    </source>
</reference>
<evidence type="ECO:0000256" key="4">
    <source>
        <dbReference type="SAM" id="MobiDB-lite"/>
    </source>
</evidence>
<dbReference type="Pfam" id="PF00990">
    <property type="entry name" value="GGDEF"/>
    <property type="match status" value="1"/>
</dbReference>
<dbReference type="GO" id="GO:0052621">
    <property type="term" value="F:diguanylate cyclase activity"/>
    <property type="evidence" value="ECO:0007669"/>
    <property type="project" value="UniProtKB-EC"/>
</dbReference>
<dbReference type="EC" id="2.7.7.65" evidence="1"/>
<dbReference type="GO" id="GO:1902201">
    <property type="term" value="P:negative regulation of bacterial-type flagellum-dependent cell motility"/>
    <property type="evidence" value="ECO:0007669"/>
    <property type="project" value="TreeGrafter"/>
</dbReference>
<gene>
    <name evidence="7" type="primary">cph2_1</name>
    <name evidence="7" type="ORF">PIN31115_00414</name>
</gene>
<dbReference type="Gene3D" id="3.30.70.270">
    <property type="match status" value="1"/>
</dbReference>
<dbReference type="InterPro" id="IPR000160">
    <property type="entry name" value="GGDEF_dom"/>
</dbReference>
<proteinExistence type="predicted"/>
<name>A0A5E4RWP8_9BURK</name>
<dbReference type="SUPFAM" id="SSF52172">
    <property type="entry name" value="CheY-like"/>
    <property type="match status" value="1"/>
</dbReference>
<dbReference type="Pfam" id="PF00072">
    <property type="entry name" value="Response_reg"/>
    <property type="match status" value="1"/>
</dbReference>
<organism evidence="7 8">
    <name type="scientific">Pandoraea iniqua</name>
    <dbReference type="NCBI Taxonomy" id="2508288"/>
    <lineage>
        <taxon>Bacteria</taxon>
        <taxon>Pseudomonadati</taxon>
        <taxon>Pseudomonadota</taxon>
        <taxon>Betaproteobacteria</taxon>
        <taxon>Burkholderiales</taxon>
        <taxon>Burkholderiaceae</taxon>
        <taxon>Pandoraea</taxon>
    </lineage>
</organism>
<keyword evidence="3" id="KW-0597">Phosphoprotein</keyword>
<dbReference type="InterPro" id="IPR011006">
    <property type="entry name" value="CheY-like_superfamily"/>
</dbReference>
<feature type="modified residue" description="4-aspartylphosphate" evidence="3">
    <location>
        <position position="78"/>
    </location>
</feature>
<evidence type="ECO:0000256" key="2">
    <source>
        <dbReference type="ARBA" id="ARBA00034247"/>
    </source>
</evidence>
<evidence type="ECO:0000259" key="5">
    <source>
        <dbReference type="PROSITE" id="PS50110"/>
    </source>
</evidence>
<dbReference type="CDD" id="cd17575">
    <property type="entry name" value="REC_WspR-like"/>
    <property type="match status" value="1"/>
</dbReference>